<keyword evidence="1" id="KW-0732">Signal</keyword>
<protein>
    <recommendedName>
        <fullName evidence="4">Lipocalin-like domain-containing protein</fullName>
    </recommendedName>
</protein>
<reference evidence="2" key="1">
    <citation type="journal article" date="2014" name="Int. J. Syst. Evol. Microbiol.">
        <title>Complete genome sequence of Corynebacterium casei LMG S-19264T (=DSM 44701T), isolated from a smear-ripened cheese.</title>
        <authorList>
            <consortium name="US DOE Joint Genome Institute (JGI-PGF)"/>
            <person name="Walter F."/>
            <person name="Albersmeier A."/>
            <person name="Kalinowski J."/>
            <person name="Ruckert C."/>
        </authorList>
    </citation>
    <scope>NUCLEOTIDE SEQUENCE</scope>
    <source>
        <strain evidence="2">CGMCC 1.12751</strain>
    </source>
</reference>
<gene>
    <name evidence="2" type="ORF">GCM10010976_18510</name>
</gene>
<evidence type="ECO:0000313" key="3">
    <source>
        <dbReference type="Proteomes" id="UP000625976"/>
    </source>
</evidence>
<keyword evidence="3" id="KW-1185">Reference proteome</keyword>
<evidence type="ECO:0000256" key="1">
    <source>
        <dbReference type="SAM" id="SignalP"/>
    </source>
</evidence>
<evidence type="ECO:0000313" key="2">
    <source>
        <dbReference type="EMBL" id="GGG47393.1"/>
    </source>
</evidence>
<organism evidence="2 3">
    <name type="scientific">Bizionia arctica</name>
    <dbReference type="NCBI Taxonomy" id="1495645"/>
    <lineage>
        <taxon>Bacteria</taxon>
        <taxon>Pseudomonadati</taxon>
        <taxon>Bacteroidota</taxon>
        <taxon>Flavobacteriia</taxon>
        <taxon>Flavobacteriales</taxon>
        <taxon>Flavobacteriaceae</taxon>
        <taxon>Bizionia</taxon>
    </lineage>
</organism>
<sequence length="139" mass="15527">MKKLILLFTLSIGFMTFSSCSNNDDNNDTETELSVVGGWSVGETTLNGEIITNQSITRLLSAENRAEFRYLIDVGDPSGELELRVFQGNWSKNENILTIDFDNVDMGTKIYTVSELTSNSMTWESEILGEGILKETLSR</sequence>
<dbReference type="RefSeq" id="WP_188464092.1">
    <property type="nucleotide sequence ID" value="NZ_BMFQ01000002.1"/>
</dbReference>
<dbReference type="EMBL" id="BMFQ01000002">
    <property type="protein sequence ID" value="GGG47393.1"/>
    <property type="molecule type" value="Genomic_DNA"/>
</dbReference>
<dbReference type="PROSITE" id="PS51257">
    <property type="entry name" value="PROKAR_LIPOPROTEIN"/>
    <property type="match status" value="1"/>
</dbReference>
<dbReference type="Proteomes" id="UP000625976">
    <property type="component" value="Unassembled WGS sequence"/>
</dbReference>
<proteinExistence type="predicted"/>
<feature type="chain" id="PRO_5037365933" description="Lipocalin-like domain-containing protein" evidence="1">
    <location>
        <begin position="22"/>
        <end position="139"/>
    </location>
</feature>
<name>A0A917GJ24_9FLAO</name>
<comment type="caution">
    <text evidence="2">The sequence shown here is derived from an EMBL/GenBank/DDBJ whole genome shotgun (WGS) entry which is preliminary data.</text>
</comment>
<feature type="signal peptide" evidence="1">
    <location>
        <begin position="1"/>
        <end position="21"/>
    </location>
</feature>
<accession>A0A917GJ24</accession>
<dbReference type="AlphaFoldDB" id="A0A917GJ24"/>
<evidence type="ECO:0008006" key="4">
    <source>
        <dbReference type="Google" id="ProtNLM"/>
    </source>
</evidence>
<reference evidence="2" key="2">
    <citation type="submission" date="2020-09" db="EMBL/GenBank/DDBJ databases">
        <authorList>
            <person name="Sun Q."/>
            <person name="Zhou Y."/>
        </authorList>
    </citation>
    <scope>NUCLEOTIDE SEQUENCE</scope>
    <source>
        <strain evidence="2">CGMCC 1.12751</strain>
    </source>
</reference>